<organism evidence="11 12">
    <name type="scientific">Anaeramoeba flamelloides</name>
    <dbReference type="NCBI Taxonomy" id="1746091"/>
    <lineage>
        <taxon>Eukaryota</taxon>
        <taxon>Metamonada</taxon>
        <taxon>Anaeramoebidae</taxon>
        <taxon>Anaeramoeba</taxon>
    </lineage>
</organism>
<dbReference type="GO" id="GO:0035615">
    <property type="term" value="F:clathrin adaptor activity"/>
    <property type="evidence" value="ECO:0007669"/>
    <property type="project" value="InterPro"/>
</dbReference>
<feature type="compositionally biased region" description="Polar residues" evidence="9">
    <location>
        <begin position="742"/>
        <end position="752"/>
    </location>
</feature>
<keyword evidence="4 7" id="KW-0653">Protein transport</keyword>
<dbReference type="InterPro" id="IPR013041">
    <property type="entry name" value="Clathrin_app_Ig-like_sf"/>
</dbReference>
<dbReference type="SUPFAM" id="SSF55711">
    <property type="entry name" value="Subdomain of clathrin and coatomer appendage domain"/>
    <property type="match status" value="1"/>
</dbReference>
<feature type="binding site" evidence="8">
    <location>
        <position position="36"/>
    </location>
    <ligand>
        <name>a 1,2-diacyl-sn-glycero-3-phospho-(1D-myo-inositol-3,4,5-trisphosphate)</name>
        <dbReference type="ChEBI" id="CHEBI:57836"/>
    </ligand>
</feature>
<feature type="region of interest" description="Disordered" evidence="9">
    <location>
        <begin position="725"/>
        <end position="752"/>
    </location>
</feature>
<evidence type="ECO:0000256" key="6">
    <source>
        <dbReference type="ARBA" id="ARBA00023176"/>
    </source>
</evidence>
<dbReference type="Pfam" id="PF02883">
    <property type="entry name" value="Alpha_adaptinC2"/>
    <property type="match status" value="1"/>
</dbReference>
<evidence type="ECO:0000256" key="8">
    <source>
        <dbReference type="PIRSR" id="PIRSR037091-1"/>
    </source>
</evidence>
<dbReference type="SUPFAM" id="SSF48371">
    <property type="entry name" value="ARM repeat"/>
    <property type="match status" value="1"/>
</dbReference>
<dbReference type="GO" id="GO:0072583">
    <property type="term" value="P:clathrin-dependent endocytosis"/>
    <property type="evidence" value="ECO:0007669"/>
    <property type="project" value="InterPro"/>
</dbReference>
<dbReference type="EMBL" id="JANTQA010000048">
    <property type="protein sequence ID" value="KAJ3431423.1"/>
    <property type="molecule type" value="Genomic_DNA"/>
</dbReference>
<dbReference type="InterPro" id="IPR016024">
    <property type="entry name" value="ARM-type_fold"/>
</dbReference>
<evidence type="ECO:0000259" key="10">
    <source>
        <dbReference type="SMART" id="SM00809"/>
    </source>
</evidence>
<gene>
    <name evidence="11" type="ORF">M0812_03105</name>
</gene>
<comment type="similarity">
    <text evidence="7">Belongs to the adaptor complexes large subunit family.</text>
</comment>
<comment type="function">
    <text evidence="7">Adaptins are components of the adaptor complexes which link clathrin to receptors in coated vesicles. Clathrin-associated protein complexes are believed to interact with the cytoplasmic tails of membrane proteins, leading to their selection and concentration.</text>
</comment>
<feature type="binding site" evidence="8">
    <location>
        <begin position="50"/>
        <end position="54"/>
    </location>
    <ligand>
        <name>a 1,2-diacyl-sn-glycero-3-phospho-(1D-myo-inositol-3,4,5-trisphosphate)</name>
        <dbReference type="ChEBI" id="CHEBI:57836"/>
    </ligand>
</feature>
<dbReference type="InterPro" id="IPR009028">
    <property type="entry name" value="Coatomer/calthrin_app_sub_C"/>
</dbReference>
<dbReference type="PIRSF" id="PIRSF037091">
    <property type="entry name" value="AP2_complex_alpha"/>
    <property type="match status" value="1"/>
</dbReference>
<feature type="domain" description="Clathrin adaptor alpha/beta/gamma-adaptin appendage Ig-like subdomain" evidence="10">
    <location>
        <begin position="807"/>
        <end position="919"/>
    </location>
</feature>
<dbReference type="InterPro" id="IPR011989">
    <property type="entry name" value="ARM-like"/>
</dbReference>
<dbReference type="SMART" id="SM00809">
    <property type="entry name" value="Alpha_adaptinC2"/>
    <property type="match status" value="1"/>
</dbReference>
<keyword evidence="5 7" id="KW-0472">Membrane</keyword>
<evidence type="ECO:0000256" key="1">
    <source>
        <dbReference type="ARBA" id="ARBA00004277"/>
    </source>
</evidence>
<evidence type="ECO:0000313" key="12">
    <source>
        <dbReference type="Proteomes" id="UP001146793"/>
    </source>
</evidence>
<evidence type="ECO:0000256" key="9">
    <source>
        <dbReference type="SAM" id="MobiDB-lite"/>
    </source>
</evidence>
<dbReference type="Gene3D" id="3.30.310.10">
    <property type="entry name" value="TATA-Binding Protein"/>
    <property type="match status" value="1"/>
</dbReference>
<protein>
    <recommendedName>
        <fullName evidence="7">AP-2 complex subunit alpha</fullName>
    </recommendedName>
</protein>
<evidence type="ECO:0000256" key="3">
    <source>
        <dbReference type="ARBA" id="ARBA00022583"/>
    </source>
</evidence>
<dbReference type="GO" id="GO:0030122">
    <property type="term" value="C:AP-2 adaptor complex"/>
    <property type="evidence" value="ECO:0007669"/>
    <property type="project" value="InterPro"/>
</dbReference>
<feature type="compositionally biased region" description="Polar residues" evidence="9">
    <location>
        <begin position="651"/>
        <end position="661"/>
    </location>
</feature>
<evidence type="ECO:0000256" key="5">
    <source>
        <dbReference type="ARBA" id="ARBA00023136"/>
    </source>
</evidence>
<dbReference type="InterPro" id="IPR003164">
    <property type="entry name" value="Clathrin_a-adaptin_app_sub_C"/>
</dbReference>
<evidence type="ECO:0000256" key="7">
    <source>
        <dbReference type="PIRNR" id="PIRNR037091"/>
    </source>
</evidence>
<name>A0AAV7YNQ0_9EUKA</name>
<evidence type="ECO:0000256" key="2">
    <source>
        <dbReference type="ARBA" id="ARBA00022448"/>
    </source>
</evidence>
<dbReference type="InterPro" id="IPR002553">
    <property type="entry name" value="Clathrin/coatomer_adapt-like_N"/>
</dbReference>
<keyword evidence="2 7" id="KW-0813">Transport</keyword>
<reference evidence="11" key="1">
    <citation type="submission" date="2022-08" db="EMBL/GenBank/DDBJ databases">
        <title>Novel sulphate-reducing endosymbionts in the free-living metamonad Anaeramoeba.</title>
        <authorList>
            <person name="Jerlstrom-Hultqvist J."/>
            <person name="Cepicka I."/>
            <person name="Gallot-Lavallee L."/>
            <person name="Salas-Leiva D."/>
            <person name="Curtis B.A."/>
            <person name="Zahonova K."/>
            <person name="Pipaliya S."/>
            <person name="Dacks J."/>
            <person name="Roger A.J."/>
        </authorList>
    </citation>
    <scope>NUCLEOTIDE SEQUENCE</scope>
    <source>
        <strain evidence="11">Busselton2</strain>
    </source>
</reference>
<keyword evidence="3 7" id="KW-0254">Endocytosis</keyword>
<sequence>MSITGLRNYIRDIRKCTSKQTEQLRVNKELGKIRSKFKKSKKMSGYDRKKYVAKLLYTYMIGYDIDFGHIEAVELLHSKKYSEKQIGYLAVALLLNENDEFIKLIINSIHNDLLSGNEHSQCLALTAIANIGGKEMAEALTSDVQKLLVSQSSSNFVKKKASLCLLRLFRKYPDLLIPSEWANRAEGLLNNYDYGVLTSVLSLLLALVAQDPEGYKVLQSKAIQLLKRIVIEESVQKEYHYHNVPVPWLQVKLLRILQYWKVPKSKTSGNLLTNCLNKILTGFRLTRSRNHNNARRAILFESINLIIHLKNSERLLKISTKTLLKFLSYKETNIRYLSLECLTHLTAVSDDLTLVKKHQDTIFKGLKETDIGIQKRALDLLYTMCDHSNSTVIVGELIKFLVVANYSIRDELVLKTAILAESFATDFSWYVDTILRLIRLGGDSVSDDIWHRVVRIVTNNPTLRHYASKVLFRTLQTKCQEKAVSVGSYILGEFGGTIARERDSTPDKQLNVLIKKYKIVKPKTQIIILSSLTKLAKRHGSLREQIVEFIDKQRTHINTEIQQRSCEYYLMLTKYVDILEEAFEDMPEFPQLENSLLKRIKEQEEDTMDPRAWSMEQKMREKGLGGSNKELTKTKEGEIEQTDEQPKEQQVKTTELISMNQDELIPKENVQTNTKVREVSTIESQTIGENSINLMDNNQNIQNNQQQTSTSKGTSILDELSGINLNEGQNTQNNQQKQKENYPTSNNNNQGQQKTNEEEIMGLFGSNNNNNNNNNNNTRQNKIKNVLNSLILSTQEDPEQKLKNNFDSLCTNSGGVLYQDKYIQIGLKSQYHGSEGQLMLFYGNSQNSTFENFKTHITPVPYLKLRTDPVVDQIPGNTQQKQLLHFQCLQEFSSPPKINISFNCEELGQEKWNKTFQLPIVLSKFVQRVPLRAQEFMGRWKQIMGPPLGYQGTFVARTISAMEIGQILSGLGIQVLNGVDPNKNNLIGSGLFVAAKKKVGCLLRMETNLNNKSIKMTIKTTNTTVTSALKNLIQTQLEVRIL</sequence>
<evidence type="ECO:0000256" key="4">
    <source>
        <dbReference type="ARBA" id="ARBA00022927"/>
    </source>
</evidence>
<dbReference type="Gene3D" id="2.60.40.1230">
    <property type="match status" value="1"/>
</dbReference>
<dbReference type="SUPFAM" id="SSF49348">
    <property type="entry name" value="Clathrin adaptor appendage domain"/>
    <property type="match status" value="1"/>
</dbReference>
<dbReference type="InterPro" id="IPR050840">
    <property type="entry name" value="Adaptor_Complx_Large_Subunit"/>
</dbReference>
<dbReference type="AlphaFoldDB" id="A0AAV7YNQ0"/>
<accession>A0AAV7YNQ0</accession>
<feature type="compositionally biased region" description="Basic and acidic residues" evidence="9">
    <location>
        <begin position="630"/>
        <end position="650"/>
    </location>
</feature>
<dbReference type="Pfam" id="PF02296">
    <property type="entry name" value="Alpha_adaptin_C"/>
    <property type="match status" value="1"/>
</dbReference>
<dbReference type="InterPro" id="IPR008152">
    <property type="entry name" value="Clathrin_a/b/g-adaptin_app_Ig"/>
</dbReference>
<dbReference type="InterPro" id="IPR012295">
    <property type="entry name" value="TBP_dom_sf"/>
</dbReference>
<feature type="binding site" evidence="8">
    <location>
        <position position="46"/>
    </location>
    <ligand>
        <name>a 1,2-diacyl-sn-glycero-3-phospho-(1D-myo-inositol-3,4,5-trisphosphate)</name>
        <dbReference type="ChEBI" id="CHEBI:57836"/>
    </ligand>
</feature>
<proteinExistence type="inferred from homology"/>
<dbReference type="InterPro" id="IPR017104">
    <property type="entry name" value="AP2_complex_asu"/>
</dbReference>
<comment type="subcellular location">
    <subcellularLocation>
        <location evidence="1">Membrane</location>
        <location evidence="1">Coated pit</location>
        <topology evidence="1">Peripheral membrane protein</topology>
        <orientation evidence="1">Cytoplasmic side</orientation>
    </subcellularLocation>
</comment>
<feature type="compositionally biased region" description="Low complexity" evidence="9">
    <location>
        <begin position="726"/>
        <end position="736"/>
    </location>
</feature>
<keyword evidence="6 7" id="KW-0168">Coated pit</keyword>
<dbReference type="PANTHER" id="PTHR22780">
    <property type="entry name" value="ADAPTIN, ALPHA/GAMMA/EPSILON"/>
    <property type="match status" value="1"/>
</dbReference>
<dbReference type="Proteomes" id="UP001146793">
    <property type="component" value="Unassembled WGS sequence"/>
</dbReference>
<dbReference type="Pfam" id="PF01602">
    <property type="entry name" value="Adaptin_N"/>
    <property type="match status" value="1"/>
</dbReference>
<dbReference type="Gene3D" id="1.25.10.10">
    <property type="entry name" value="Leucine-rich Repeat Variant"/>
    <property type="match status" value="1"/>
</dbReference>
<feature type="region of interest" description="Disordered" evidence="9">
    <location>
        <begin position="619"/>
        <end position="677"/>
    </location>
</feature>
<comment type="caution">
    <text evidence="11">The sequence shown here is derived from an EMBL/GenBank/DDBJ whole genome shotgun (WGS) entry which is preliminary data.</text>
</comment>
<dbReference type="GO" id="GO:0006886">
    <property type="term" value="P:intracellular protein transport"/>
    <property type="evidence" value="ECO:0007669"/>
    <property type="project" value="UniProtKB-UniRule"/>
</dbReference>
<evidence type="ECO:0000313" key="11">
    <source>
        <dbReference type="EMBL" id="KAJ3431423.1"/>
    </source>
</evidence>